<accession>A0A2M4DKL1</accession>
<protein>
    <submittedName>
        <fullName evidence="1">Putative secreted protein</fullName>
    </submittedName>
</protein>
<dbReference type="EMBL" id="GGFL01013904">
    <property type="protein sequence ID" value="MBW78082.1"/>
    <property type="molecule type" value="Transcribed_RNA"/>
</dbReference>
<proteinExistence type="predicted"/>
<organism evidence="1">
    <name type="scientific">Anopheles darlingi</name>
    <name type="common">Mosquito</name>
    <dbReference type="NCBI Taxonomy" id="43151"/>
    <lineage>
        <taxon>Eukaryota</taxon>
        <taxon>Metazoa</taxon>
        <taxon>Ecdysozoa</taxon>
        <taxon>Arthropoda</taxon>
        <taxon>Hexapoda</taxon>
        <taxon>Insecta</taxon>
        <taxon>Pterygota</taxon>
        <taxon>Neoptera</taxon>
        <taxon>Endopterygota</taxon>
        <taxon>Diptera</taxon>
        <taxon>Nematocera</taxon>
        <taxon>Culicoidea</taxon>
        <taxon>Culicidae</taxon>
        <taxon>Anophelinae</taxon>
        <taxon>Anopheles</taxon>
    </lineage>
</organism>
<reference evidence="1" key="1">
    <citation type="submission" date="2018-01" db="EMBL/GenBank/DDBJ databases">
        <title>An insight into the sialome of Amazonian anophelines.</title>
        <authorList>
            <person name="Ribeiro J.M."/>
            <person name="Scarpassa V."/>
            <person name="Calvo E."/>
        </authorList>
    </citation>
    <scope>NUCLEOTIDE SEQUENCE</scope>
</reference>
<sequence>MCVCVCVSVCVRLLVRYCKSDPLDLRNLLLRRTRRNTGKDTLRSGMSHSSARGWVDVIKWSLILTF</sequence>
<name>A0A2M4DKL1_ANODA</name>
<dbReference type="AlphaFoldDB" id="A0A2M4DKL1"/>
<evidence type="ECO:0000313" key="1">
    <source>
        <dbReference type="EMBL" id="MBW78082.1"/>
    </source>
</evidence>